<evidence type="ECO:0000256" key="1">
    <source>
        <dbReference type="ARBA" id="ARBA00010945"/>
    </source>
</evidence>
<reference evidence="4 5" key="1">
    <citation type="submission" date="2018-06" db="EMBL/GenBank/DDBJ databases">
        <title>Genomic Encyclopedia of Type Strains, Phase IV (KMG-IV): sequencing the most valuable type-strain genomes for metagenomic binning, comparative biology and taxonomic classification.</title>
        <authorList>
            <person name="Goeker M."/>
        </authorList>
    </citation>
    <scope>NUCLEOTIDE SEQUENCE [LARGE SCALE GENOMIC DNA]</scope>
    <source>
        <strain evidence="4 5">DSM 25532</strain>
    </source>
</reference>
<accession>A0A366HQE0</accession>
<evidence type="ECO:0000313" key="5">
    <source>
        <dbReference type="Proteomes" id="UP000253426"/>
    </source>
</evidence>
<evidence type="ECO:0000259" key="3">
    <source>
        <dbReference type="Pfam" id="PF00817"/>
    </source>
</evidence>
<gene>
    <name evidence="4" type="ORF">DES53_1033</name>
</gene>
<dbReference type="InterPro" id="IPR050356">
    <property type="entry name" value="SulA_CellDiv_inhibitor"/>
</dbReference>
<dbReference type="InterPro" id="IPR001126">
    <property type="entry name" value="UmuC"/>
</dbReference>
<dbReference type="CDD" id="cd03468">
    <property type="entry name" value="PolY_like"/>
    <property type="match status" value="1"/>
</dbReference>
<evidence type="ECO:0000313" key="4">
    <source>
        <dbReference type="EMBL" id="RBP45008.1"/>
    </source>
</evidence>
<proteinExistence type="inferred from homology"/>
<dbReference type="Gene3D" id="3.40.1170.60">
    <property type="match status" value="1"/>
</dbReference>
<dbReference type="InterPro" id="IPR043502">
    <property type="entry name" value="DNA/RNA_pol_sf"/>
</dbReference>
<comment type="caution">
    <text evidence="4">The sequence shown here is derived from an EMBL/GenBank/DDBJ whole genome shotgun (WGS) entry which is preliminary data.</text>
</comment>
<keyword evidence="5" id="KW-1185">Reference proteome</keyword>
<dbReference type="Gene3D" id="3.30.70.270">
    <property type="match status" value="1"/>
</dbReference>
<name>A0A366HQE0_9BACT</name>
<protein>
    <submittedName>
        <fullName evidence="4">Protein ImuB</fullName>
    </submittedName>
</protein>
<dbReference type="Pfam" id="PF00817">
    <property type="entry name" value="IMS"/>
    <property type="match status" value="1"/>
</dbReference>
<sequence length="514" mass="57165">MSVSHTSIYAALWLPRFQLQAALRAWPDTPRVPLAVLDSDLTQSPAEAEKKGHVLHANPQAERAGITAGMTPSQALARCHGLILRHRHPEEEMRAHADLLRCASHWTPHYESTAPGLCVMEVSRVRNMRGRLEASGANMRQWLVQCGLQAQVGFAGNLDMACLAARAAKDVLVLQEHEGCERTLLHQLPLAVLQPSANVTEVLQLWGIRTLAELIKLPRADITARLGMEGATLWDMAAGGRERLLRLVRPEVAYREVMELEHPVESLEPLLFLLRRMLDSICGRLAEVWLVASEERLTLRFENDEVHERSIQLAEPSRHAGLLLRVLHTHLDGLTTASPIRVVILELTASAPDARQSQLFQRGLRNPNRFAETLAQLEALLGAGNVGRPVLLPSRRPGAFALKNQVEALAVTSGVLSKDDTPSPEEGIAHGLPLRWRRPPCQIRVQMHEGRPAAMNIPEGWLEIVQANPCSLLSGDWWDCHAWQREIWEVAASDGALYQIAREKQGWMLDGMFG</sequence>
<dbReference type="GO" id="GO:0006281">
    <property type="term" value="P:DNA repair"/>
    <property type="evidence" value="ECO:0007669"/>
    <property type="project" value="InterPro"/>
</dbReference>
<comment type="similarity">
    <text evidence="1">Belongs to the DNA polymerase type-Y family.</text>
</comment>
<evidence type="ECO:0000256" key="2">
    <source>
        <dbReference type="ARBA" id="ARBA00022763"/>
    </source>
</evidence>
<dbReference type="Proteomes" id="UP000253426">
    <property type="component" value="Unassembled WGS sequence"/>
</dbReference>
<dbReference type="OrthoDB" id="187429at2"/>
<dbReference type="RefSeq" id="WP_113958156.1">
    <property type="nucleotide sequence ID" value="NZ_QNRR01000003.1"/>
</dbReference>
<organism evidence="4 5">
    <name type="scientific">Roseimicrobium gellanilyticum</name>
    <dbReference type="NCBI Taxonomy" id="748857"/>
    <lineage>
        <taxon>Bacteria</taxon>
        <taxon>Pseudomonadati</taxon>
        <taxon>Verrucomicrobiota</taxon>
        <taxon>Verrucomicrobiia</taxon>
        <taxon>Verrucomicrobiales</taxon>
        <taxon>Verrucomicrobiaceae</taxon>
        <taxon>Roseimicrobium</taxon>
    </lineage>
</organism>
<dbReference type="EMBL" id="QNRR01000003">
    <property type="protein sequence ID" value="RBP45008.1"/>
    <property type="molecule type" value="Genomic_DNA"/>
</dbReference>
<dbReference type="AlphaFoldDB" id="A0A366HQE0"/>
<dbReference type="SUPFAM" id="SSF56672">
    <property type="entry name" value="DNA/RNA polymerases"/>
    <property type="match status" value="1"/>
</dbReference>
<feature type="domain" description="UmuC" evidence="3">
    <location>
        <begin position="14"/>
        <end position="165"/>
    </location>
</feature>
<dbReference type="InterPro" id="IPR043128">
    <property type="entry name" value="Rev_trsase/Diguanyl_cyclase"/>
</dbReference>
<dbReference type="PANTHER" id="PTHR35369">
    <property type="entry name" value="BLR3025 PROTEIN-RELATED"/>
    <property type="match status" value="1"/>
</dbReference>
<dbReference type="PANTHER" id="PTHR35369:SF2">
    <property type="entry name" value="BLR3025 PROTEIN"/>
    <property type="match status" value="1"/>
</dbReference>
<keyword evidence="2" id="KW-0227">DNA damage</keyword>